<dbReference type="Pfam" id="PF13581">
    <property type="entry name" value="HATPase_c_2"/>
    <property type="match status" value="1"/>
</dbReference>
<keyword evidence="1" id="KW-0808">Transferase</keyword>
<keyword evidence="1" id="KW-0723">Serine/threonine-protein kinase</keyword>
<dbReference type="PANTHER" id="PTHR35526">
    <property type="entry name" value="ANTI-SIGMA-F FACTOR RSBW-RELATED"/>
    <property type="match status" value="1"/>
</dbReference>
<evidence type="ECO:0000313" key="4">
    <source>
        <dbReference type="Proteomes" id="UP000051677"/>
    </source>
</evidence>
<organism evidence="3 4">
    <name type="scientific">Mycobacterium gordonae</name>
    <dbReference type="NCBI Taxonomy" id="1778"/>
    <lineage>
        <taxon>Bacteria</taxon>
        <taxon>Bacillati</taxon>
        <taxon>Actinomycetota</taxon>
        <taxon>Actinomycetes</taxon>
        <taxon>Mycobacteriales</taxon>
        <taxon>Mycobacteriaceae</taxon>
        <taxon>Mycobacterium</taxon>
    </lineage>
</organism>
<comment type="caution">
    <text evidence="3">The sequence shown here is derived from an EMBL/GenBank/DDBJ whole genome shotgun (WGS) entry which is preliminary data.</text>
</comment>
<keyword evidence="1" id="KW-0418">Kinase</keyword>
<dbReference type="InterPro" id="IPR036890">
    <property type="entry name" value="HATPase_C_sf"/>
</dbReference>
<dbReference type="EMBL" id="LKTM01000361">
    <property type="protein sequence ID" value="KQH76072.1"/>
    <property type="molecule type" value="Genomic_DNA"/>
</dbReference>
<accession>A0A0Q2U5L1</accession>
<name>A0A0Q2U5L1_MYCGO</name>
<evidence type="ECO:0000259" key="2">
    <source>
        <dbReference type="Pfam" id="PF13581"/>
    </source>
</evidence>
<dbReference type="InterPro" id="IPR003594">
    <property type="entry name" value="HATPase_dom"/>
</dbReference>
<protein>
    <recommendedName>
        <fullName evidence="2">Histidine kinase/HSP90-like ATPase domain-containing protein</fullName>
    </recommendedName>
</protein>
<gene>
    <name evidence="3" type="ORF">AO501_18170</name>
</gene>
<evidence type="ECO:0000313" key="3">
    <source>
        <dbReference type="EMBL" id="KQH76072.1"/>
    </source>
</evidence>
<proteinExistence type="predicted"/>
<dbReference type="InterPro" id="IPR050267">
    <property type="entry name" value="Anti-sigma-factor_SerPK"/>
</dbReference>
<dbReference type="STRING" id="1778.A9W97_21995"/>
<feature type="domain" description="Histidine kinase/HSP90-like ATPase" evidence="2">
    <location>
        <begin position="14"/>
        <end position="133"/>
    </location>
</feature>
<dbReference type="Proteomes" id="UP000051677">
    <property type="component" value="Unassembled WGS sequence"/>
</dbReference>
<dbReference type="PANTHER" id="PTHR35526:SF3">
    <property type="entry name" value="ANTI-SIGMA-F FACTOR RSBW"/>
    <property type="match status" value="1"/>
</dbReference>
<reference evidence="3 4" key="1">
    <citation type="submission" date="2015-10" db="EMBL/GenBank/DDBJ databases">
        <title>Mycobacterium gordonae draft genome assembly.</title>
        <authorList>
            <person name="Ustinova V."/>
            <person name="Smirnova T."/>
            <person name="Blagodatskikh K."/>
            <person name="Varlamov D."/>
            <person name="Larionova E."/>
            <person name="Chernousova L."/>
        </authorList>
    </citation>
    <scope>NUCLEOTIDE SEQUENCE [LARGE SCALE GENOMIC DNA]</scope>
    <source>
        <strain evidence="3 4">CTRI 14-8773</strain>
    </source>
</reference>
<dbReference type="GO" id="GO:0004674">
    <property type="term" value="F:protein serine/threonine kinase activity"/>
    <property type="evidence" value="ECO:0007669"/>
    <property type="project" value="UniProtKB-KW"/>
</dbReference>
<sequence>MGEADEIWHAHTGTADARTVATFRRSFSEWLDRHLELGEERIADIVLATDEAMSNCADHAYRVVGDVGTMTLQIAYYPATTELQVHVVDHGRWLEPDFEVSSMRGRGILLMRALADDCAIDGGGDGTTVRLRFYGCPPKSFVLSQAS</sequence>
<evidence type="ECO:0000256" key="1">
    <source>
        <dbReference type="ARBA" id="ARBA00022527"/>
    </source>
</evidence>
<dbReference type="SUPFAM" id="SSF55874">
    <property type="entry name" value="ATPase domain of HSP90 chaperone/DNA topoisomerase II/histidine kinase"/>
    <property type="match status" value="1"/>
</dbReference>
<dbReference type="CDD" id="cd16936">
    <property type="entry name" value="HATPase_RsbW-like"/>
    <property type="match status" value="1"/>
</dbReference>
<dbReference type="Gene3D" id="3.30.565.10">
    <property type="entry name" value="Histidine kinase-like ATPase, C-terminal domain"/>
    <property type="match status" value="1"/>
</dbReference>
<dbReference type="AlphaFoldDB" id="A0A0Q2U5L1"/>